<keyword evidence="6" id="KW-0539">Nucleus</keyword>
<dbReference type="Proteomes" id="UP001153618">
    <property type="component" value="Unassembled WGS sequence"/>
</dbReference>
<dbReference type="CDD" id="cd12148">
    <property type="entry name" value="fungal_TF_MHR"/>
    <property type="match status" value="1"/>
</dbReference>
<evidence type="ECO:0000256" key="1">
    <source>
        <dbReference type="ARBA" id="ARBA00004123"/>
    </source>
</evidence>
<dbReference type="CDD" id="cd00067">
    <property type="entry name" value="GAL4"/>
    <property type="match status" value="1"/>
</dbReference>
<dbReference type="GO" id="GO:0003677">
    <property type="term" value="F:DNA binding"/>
    <property type="evidence" value="ECO:0007669"/>
    <property type="project" value="UniProtKB-KW"/>
</dbReference>
<dbReference type="Pfam" id="PF04082">
    <property type="entry name" value="Fungal_trans"/>
    <property type="match status" value="1"/>
</dbReference>
<dbReference type="PANTHER" id="PTHR31001:SF50">
    <property type="entry name" value="ZN(II)2CYS6 TRANSCRIPTION FACTOR (EUROFUNG)"/>
    <property type="match status" value="1"/>
</dbReference>
<proteinExistence type="predicted"/>
<feature type="region of interest" description="Disordered" evidence="7">
    <location>
        <begin position="84"/>
        <end position="106"/>
    </location>
</feature>
<comment type="subcellular location">
    <subcellularLocation>
        <location evidence="1">Nucleus</location>
    </subcellularLocation>
</comment>
<evidence type="ECO:0000256" key="5">
    <source>
        <dbReference type="ARBA" id="ARBA00023163"/>
    </source>
</evidence>
<dbReference type="OrthoDB" id="3989227at2759"/>
<evidence type="ECO:0000259" key="8">
    <source>
        <dbReference type="PROSITE" id="PS50048"/>
    </source>
</evidence>
<organism evidence="9 10">
    <name type="scientific">Penicillium olsonii</name>
    <dbReference type="NCBI Taxonomy" id="99116"/>
    <lineage>
        <taxon>Eukaryota</taxon>
        <taxon>Fungi</taxon>
        <taxon>Dikarya</taxon>
        <taxon>Ascomycota</taxon>
        <taxon>Pezizomycotina</taxon>
        <taxon>Eurotiomycetes</taxon>
        <taxon>Eurotiomycetidae</taxon>
        <taxon>Eurotiales</taxon>
        <taxon>Aspergillaceae</taxon>
        <taxon>Penicillium</taxon>
    </lineage>
</organism>
<keyword evidence="4" id="KW-0238">DNA-binding</keyword>
<evidence type="ECO:0000256" key="6">
    <source>
        <dbReference type="ARBA" id="ARBA00023242"/>
    </source>
</evidence>
<dbReference type="Pfam" id="PF00172">
    <property type="entry name" value="Zn_clus"/>
    <property type="match status" value="1"/>
</dbReference>
<dbReference type="Gene3D" id="4.10.240.10">
    <property type="entry name" value="Zn(2)-C6 fungal-type DNA-binding domain"/>
    <property type="match status" value="1"/>
</dbReference>
<gene>
    <name evidence="9" type="ORF">POLS_LOCUS7177</name>
</gene>
<dbReference type="PANTHER" id="PTHR31001">
    <property type="entry name" value="UNCHARACTERIZED TRANSCRIPTIONAL REGULATORY PROTEIN"/>
    <property type="match status" value="1"/>
</dbReference>
<feature type="region of interest" description="Disordered" evidence="7">
    <location>
        <begin position="189"/>
        <end position="215"/>
    </location>
</feature>
<comment type="caution">
    <text evidence="9">The sequence shown here is derived from an EMBL/GenBank/DDBJ whole genome shotgun (WGS) entry which is preliminary data.</text>
</comment>
<evidence type="ECO:0000313" key="10">
    <source>
        <dbReference type="Proteomes" id="UP001153618"/>
    </source>
</evidence>
<dbReference type="AlphaFoldDB" id="A0A9W4I0W5"/>
<evidence type="ECO:0000256" key="3">
    <source>
        <dbReference type="ARBA" id="ARBA00023015"/>
    </source>
</evidence>
<dbReference type="EMBL" id="CAJVOS010000041">
    <property type="protein sequence ID" value="CAG8189513.1"/>
    <property type="molecule type" value="Genomic_DNA"/>
</dbReference>
<dbReference type="GO" id="GO:0006351">
    <property type="term" value="P:DNA-templated transcription"/>
    <property type="evidence" value="ECO:0007669"/>
    <property type="project" value="InterPro"/>
</dbReference>
<reference evidence="9" key="1">
    <citation type="submission" date="2021-07" db="EMBL/GenBank/DDBJ databases">
        <authorList>
            <person name="Branca A.L. A."/>
        </authorList>
    </citation>
    <scope>NUCLEOTIDE SEQUENCE</scope>
</reference>
<dbReference type="GO" id="GO:0000981">
    <property type="term" value="F:DNA-binding transcription factor activity, RNA polymerase II-specific"/>
    <property type="evidence" value="ECO:0007669"/>
    <property type="project" value="InterPro"/>
</dbReference>
<dbReference type="PROSITE" id="PS50048">
    <property type="entry name" value="ZN2_CY6_FUNGAL_2"/>
    <property type="match status" value="1"/>
</dbReference>
<evidence type="ECO:0000256" key="2">
    <source>
        <dbReference type="ARBA" id="ARBA00022723"/>
    </source>
</evidence>
<dbReference type="GO" id="GO:0008270">
    <property type="term" value="F:zinc ion binding"/>
    <property type="evidence" value="ECO:0007669"/>
    <property type="project" value="InterPro"/>
</dbReference>
<dbReference type="GO" id="GO:0005634">
    <property type="term" value="C:nucleus"/>
    <property type="evidence" value="ECO:0007669"/>
    <property type="project" value="UniProtKB-SubCell"/>
</dbReference>
<keyword evidence="10" id="KW-1185">Reference proteome</keyword>
<feature type="region of interest" description="Disordered" evidence="7">
    <location>
        <begin position="127"/>
        <end position="155"/>
    </location>
</feature>
<feature type="compositionally biased region" description="Low complexity" evidence="7">
    <location>
        <begin position="191"/>
        <end position="208"/>
    </location>
</feature>
<evidence type="ECO:0000256" key="7">
    <source>
        <dbReference type="SAM" id="MobiDB-lite"/>
    </source>
</evidence>
<dbReference type="InterPro" id="IPR036864">
    <property type="entry name" value="Zn2-C6_fun-type_DNA-bd_sf"/>
</dbReference>
<keyword evidence="2" id="KW-0479">Metal-binding</keyword>
<evidence type="ECO:0000313" key="9">
    <source>
        <dbReference type="EMBL" id="CAG8189513.1"/>
    </source>
</evidence>
<sequence>MATESSKPKPPPREVGWTLQHRSCHDCNRRKVRCNREYPCDNCVRLGIECTFPPPGRRPRATVKRPSRKSQLLSRLSLLEEEVQKLGGHSQPQPPSPGFPEQQCGHQDSQNILNVQSWLAGNLPADQSMQPEQYEPETRGDTQPPHQTSTTLSDEFGRLLLDQNNGTSRYVNRRTLTELADQVKDIRDLFDGLSSPSPSGDDASTPGSAEEGQNETPFIFGYRSLASSLRSYHPPQKASHILLRAYEENVAPILRIIHSTALRELIELAITKPNEMDKGSEALMFAVYFAASSSMTKAECLSQLGETHSSWTKRFRFCVEQALARAGFLHTRKLIVVQAAVLFLSCASHPKDAHFVWTMIAAVTRLGLGLGLHRDGGHFELGPYETEMRRRTWWYIYLLDVRTSESQATSHQIRQGDYNTLLPLNINDDDLSPDMTETPRERSGFTDMTLTLVRCQILLSHRKIMQRNDPATGSQYEILQSRLLAINECRQTLDEQYIRYCDLAIPIHWVTATIARVALARLWLTSHFSLMTAEGFQPDLWPEQCDILILTAIEVLEFVYLLETHENTTKWSWLFQEYVQWQSFAFVLSELCVRPISPLSDRAWIAVNRVYDWWNGPEAYGPGLMIRSLGRLKDRAAAARASEVVQSPLTVPIEDGLSDAYIERGDMGKHPEQLAENLLATDTASLDIFRGVVHDMGI</sequence>
<dbReference type="SUPFAM" id="SSF57701">
    <property type="entry name" value="Zn2/Cys6 DNA-binding domain"/>
    <property type="match status" value="1"/>
</dbReference>
<evidence type="ECO:0000256" key="4">
    <source>
        <dbReference type="ARBA" id="ARBA00023125"/>
    </source>
</evidence>
<name>A0A9W4I0W5_PENOL</name>
<feature type="compositionally biased region" description="Polar residues" evidence="7">
    <location>
        <begin position="144"/>
        <end position="153"/>
    </location>
</feature>
<dbReference type="SMART" id="SM00066">
    <property type="entry name" value="GAL4"/>
    <property type="match status" value="1"/>
</dbReference>
<dbReference type="InterPro" id="IPR050613">
    <property type="entry name" value="Sec_Metabolite_Reg"/>
</dbReference>
<feature type="domain" description="Zn(2)-C6 fungal-type" evidence="8">
    <location>
        <begin position="23"/>
        <end position="52"/>
    </location>
</feature>
<dbReference type="InterPro" id="IPR001138">
    <property type="entry name" value="Zn2Cys6_DnaBD"/>
</dbReference>
<dbReference type="InterPro" id="IPR007219">
    <property type="entry name" value="XnlR_reg_dom"/>
</dbReference>
<keyword evidence="5" id="KW-0804">Transcription</keyword>
<accession>A0A9W4I0W5</accession>
<dbReference type="SMART" id="SM00906">
    <property type="entry name" value="Fungal_trans"/>
    <property type="match status" value="1"/>
</dbReference>
<keyword evidence="3" id="KW-0805">Transcription regulation</keyword>
<protein>
    <recommendedName>
        <fullName evidence="8">Zn(2)-C6 fungal-type domain-containing protein</fullName>
    </recommendedName>
</protein>